<protein>
    <submittedName>
        <fullName evidence="1">Uncharacterized protein</fullName>
    </submittedName>
</protein>
<dbReference type="Proteomes" id="UP000239430">
    <property type="component" value="Unassembled WGS sequence"/>
</dbReference>
<dbReference type="AlphaFoldDB" id="A0A9X7J335"/>
<accession>A0A9X7J335</accession>
<organism evidence="1 2">
    <name type="scientific">Neomoorella stamsii</name>
    <dbReference type="NCBI Taxonomy" id="1266720"/>
    <lineage>
        <taxon>Bacteria</taxon>
        <taxon>Bacillati</taxon>
        <taxon>Bacillota</taxon>
        <taxon>Clostridia</taxon>
        <taxon>Neomoorellales</taxon>
        <taxon>Neomoorellaceae</taxon>
        <taxon>Neomoorella</taxon>
    </lineage>
</organism>
<reference evidence="1 2" key="1">
    <citation type="submission" date="2018-03" db="EMBL/GenBank/DDBJ databases">
        <title>Genome sequence of Moorella stamsii DSM 26217.</title>
        <authorList>
            <person name="Poehlein A."/>
            <person name="Daniel R."/>
        </authorList>
    </citation>
    <scope>NUCLEOTIDE SEQUENCE [LARGE SCALE GENOMIC DNA]</scope>
    <source>
        <strain evidence="2">DSM 26217</strain>
    </source>
</reference>
<name>A0A9X7J335_9FIRM</name>
<keyword evidence="2" id="KW-1185">Reference proteome</keyword>
<sequence length="67" mass="7970">MNTTTCAVMKAWDGLHRQLFLLEKKTPTLPDYIEKIYIRQEEKRLVLKFKNRRNQPARLELTLPEAA</sequence>
<gene>
    <name evidence="1" type="ORF">MOST_16390</name>
</gene>
<evidence type="ECO:0000313" key="1">
    <source>
        <dbReference type="EMBL" id="PRR72745.1"/>
    </source>
</evidence>
<evidence type="ECO:0000313" key="2">
    <source>
        <dbReference type="Proteomes" id="UP000239430"/>
    </source>
</evidence>
<proteinExistence type="predicted"/>
<dbReference type="RefSeq" id="WP_054937209.1">
    <property type="nucleotide sequence ID" value="NZ_PVXL01000044.1"/>
</dbReference>
<comment type="caution">
    <text evidence="1">The sequence shown here is derived from an EMBL/GenBank/DDBJ whole genome shotgun (WGS) entry which is preliminary data.</text>
</comment>
<dbReference type="EMBL" id="PVXL01000044">
    <property type="protein sequence ID" value="PRR72745.1"/>
    <property type="molecule type" value="Genomic_DNA"/>
</dbReference>